<comment type="subcellular location">
    <subcellularLocation>
        <location evidence="1">Cell membrane</location>
        <topology evidence="1">Multi-pass membrane protein</topology>
    </subcellularLocation>
</comment>
<feature type="transmembrane region" description="Helical" evidence="7">
    <location>
        <begin position="56"/>
        <end position="77"/>
    </location>
</feature>
<dbReference type="GO" id="GO:0016887">
    <property type="term" value="F:ATP hydrolysis activity"/>
    <property type="evidence" value="ECO:0007669"/>
    <property type="project" value="InterPro"/>
</dbReference>
<dbReference type="InterPro" id="IPR036640">
    <property type="entry name" value="ABC1_TM_sf"/>
</dbReference>
<dbReference type="SUPFAM" id="SSF90123">
    <property type="entry name" value="ABC transporter transmembrane region"/>
    <property type="match status" value="1"/>
</dbReference>
<reference evidence="10 11" key="1">
    <citation type="journal article" date="2009" name="Environ. Microbiol.">
        <title>Genome sequence of Desulfobacterium autotrophicum HRM2, a marine sulfate reducer oxidizing organic carbon completely to carbon dioxide.</title>
        <authorList>
            <person name="Strittmatter A.W."/>
            <person name="Liesegang H."/>
            <person name="Rabus R."/>
            <person name="Decker I."/>
            <person name="Amann J."/>
            <person name="Andres S."/>
            <person name="Henne A."/>
            <person name="Fricke W.F."/>
            <person name="Martinez-Arias R."/>
            <person name="Bartels D."/>
            <person name="Goesmann A."/>
            <person name="Krause L."/>
            <person name="Puehler A."/>
            <person name="Klenk H.P."/>
            <person name="Richter M."/>
            <person name="Schuler M."/>
            <person name="Gloeckner F.O."/>
            <person name="Meyerdierks A."/>
            <person name="Gottschalk G."/>
            <person name="Amann R."/>
        </authorList>
    </citation>
    <scope>NUCLEOTIDE SEQUENCE [LARGE SCALE GENOMIC DNA]</scope>
    <source>
        <strain evidence="11">ATCC 43914 / DSM 3382 / HRM2</strain>
    </source>
</reference>
<evidence type="ECO:0000256" key="4">
    <source>
        <dbReference type="ARBA" id="ARBA00022840"/>
    </source>
</evidence>
<evidence type="ECO:0000313" key="10">
    <source>
        <dbReference type="EMBL" id="ACN17215.1"/>
    </source>
</evidence>
<accession>C0QCY3</accession>
<feature type="transmembrane region" description="Helical" evidence="7">
    <location>
        <begin position="158"/>
        <end position="177"/>
    </location>
</feature>
<evidence type="ECO:0000256" key="6">
    <source>
        <dbReference type="ARBA" id="ARBA00023136"/>
    </source>
</evidence>
<evidence type="ECO:0000259" key="8">
    <source>
        <dbReference type="PROSITE" id="PS50893"/>
    </source>
</evidence>
<dbReference type="KEGG" id="dat:HRM2_41590"/>
<dbReference type="CDD" id="cd07346">
    <property type="entry name" value="ABC_6TM_exporters"/>
    <property type="match status" value="1"/>
</dbReference>
<protein>
    <submittedName>
        <fullName evidence="10">ComA</fullName>
    </submittedName>
</protein>
<dbReference type="InterPro" id="IPR027417">
    <property type="entry name" value="P-loop_NTPase"/>
</dbReference>
<dbReference type="eggNOG" id="COG1132">
    <property type="taxonomic scope" value="Bacteria"/>
</dbReference>
<keyword evidence="5 7" id="KW-1133">Transmembrane helix</keyword>
<keyword evidence="6 7" id="KW-0472">Membrane</keyword>
<dbReference type="PROSITE" id="PS50929">
    <property type="entry name" value="ABC_TM1F"/>
    <property type="match status" value="1"/>
</dbReference>
<feature type="transmembrane region" description="Helical" evidence="7">
    <location>
        <begin position="130"/>
        <end position="152"/>
    </location>
</feature>
<evidence type="ECO:0000256" key="5">
    <source>
        <dbReference type="ARBA" id="ARBA00022989"/>
    </source>
</evidence>
<dbReference type="InterPro" id="IPR017871">
    <property type="entry name" value="ABC_transporter-like_CS"/>
</dbReference>
<evidence type="ECO:0000259" key="9">
    <source>
        <dbReference type="PROSITE" id="PS50929"/>
    </source>
</evidence>
<keyword evidence="3" id="KW-0547">Nucleotide-binding</keyword>
<dbReference type="InterPro" id="IPR003593">
    <property type="entry name" value="AAA+_ATPase"/>
</dbReference>
<dbReference type="InterPro" id="IPR003439">
    <property type="entry name" value="ABC_transporter-like_ATP-bd"/>
</dbReference>
<dbReference type="RefSeq" id="WP_015905948.1">
    <property type="nucleotide sequence ID" value="NC_012108.1"/>
</dbReference>
<dbReference type="PANTHER" id="PTHR43394:SF1">
    <property type="entry name" value="ATP-BINDING CASSETTE SUB-FAMILY B MEMBER 10, MITOCHONDRIAL"/>
    <property type="match status" value="1"/>
</dbReference>
<proteinExistence type="predicted"/>
<keyword evidence="2 7" id="KW-0812">Transmembrane</keyword>
<dbReference type="GO" id="GO:0015421">
    <property type="term" value="F:ABC-type oligopeptide transporter activity"/>
    <property type="evidence" value="ECO:0007669"/>
    <property type="project" value="TreeGrafter"/>
</dbReference>
<dbReference type="Gene3D" id="1.20.1560.10">
    <property type="entry name" value="ABC transporter type 1, transmembrane domain"/>
    <property type="match status" value="1"/>
</dbReference>
<gene>
    <name evidence="10" type="primary">comA</name>
    <name evidence="10" type="ordered locus">HRM2_41590</name>
</gene>
<dbReference type="HOGENOM" id="CLU_012126_0_0_7"/>
<dbReference type="AlphaFoldDB" id="C0QCY3"/>
<dbReference type="InterPro" id="IPR011527">
    <property type="entry name" value="ABC1_TM_dom"/>
</dbReference>
<feature type="domain" description="ABC transmembrane type-1" evidence="9">
    <location>
        <begin position="20"/>
        <end position="302"/>
    </location>
</feature>
<dbReference type="InterPro" id="IPR039421">
    <property type="entry name" value="Type_1_exporter"/>
</dbReference>
<feature type="transmembrane region" description="Helical" evidence="7">
    <location>
        <begin position="255"/>
        <end position="283"/>
    </location>
</feature>
<sequence>MERKKTLYFWVLKRHRLWQAATLVLILLSISLQILPLELQKRIVNIAIKSGNVPLLIQYSLGFLVSFIGFGCLKFIINMMQAQLGQIILYEIRSELYGHLLQLPLHFFRNHPPGTIINALAGELSSVGHFIGTALTVPISLGLTLLSFGAYMVYLNPLLGAISLLLFPIELILIPYLQKRYNLHNRNRIETLRRISNKIDESVSGIIEIQGNALFPREQKNFDLFSSSLVATMKQLFLIKYAIKMINNLFQNAGPFLLFILGGYLTIQGDFSLGALIACLSAYGKVYDPWKEMIEFYQAHQDAVVRYNRVMETFNLEPEFSMSPTDRSIFTLRGHINVRHLNYSTANHIKLLHDISFDLQSGEHMAIVGFSGSGKSTLAMILGQLYTYQQGEVLFDDHHQKRLTKKDISCNMGYVAQHPYLFDTSVGENIMLGIPEDCPRLAQDAPGAKALLNAVGLTDDILKFALENKLQPSREALFAEKIINFRWTLRQTLGTDLYERIELFDATKFLNHTDIYENLVFSDKFHRTLARETIAENRQFRTFLDTFGLDDDLVCLGYKIAEQSAFLLKNLADDPAFFKSTPMDIKDMARYEALVERYPQCRPKEMHPRDKTLFFSLALTYVPARHKVASVSRQMQDTIVAFRKAFLDDFIKVDFNQCTRTMGDLLSGNPMKKDQLLLRKENTVFCPGEYLSSKSVLENLLFGCVKTEYTSSSPRIREQVIKVLENDQEMCDQLISTGLDFRVGSKGDRLSGGQKQKIALARALGKQPPLLILDEATASLDNMSQKQVQAYITNHLKGLSTVISVIHRTDLLPFYDKILVLKDGKLLEMGKYQDLIDKKEIFYELVQGR</sequence>
<name>C0QCY3_DESAH</name>
<dbReference type="SUPFAM" id="SSF52540">
    <property type="entry name" value="P-loop containing nucleoside triphosphate hydrolases"/>
    <property type="match status" value="1"/>
</dbReference>
<keyword evidence="11" id="KW-1185">Reference proteome</keyword>
<dbReference type="SMART" id="SM00382">
    <property type="entry name" value="AAA"/>
    <property type="match status" value="1"/>
</dbReference>
<dbReference type="Gene3D" id="3.40.50.300">
    <property type="entry name" value="P-loop containing nucleotide triphosphate hydrolases"/>
    <property type="match status" value="2"/>
</dbReference>
<dbReference type="GO" id="GO:0005886">
    <property type="term" value="C:plasma membrane"/>
    <property type="evidence" value="ECO:0007669"/>
    <property type="project" value="UniProtKB-SubCell"/>
</dbReference>
<evidence type="ECO:0000256" key="2">
    <source>
        <dbReference type="ARBA" id="ARBA00022692"/>
    </source>
</evidence>
<dbReference type="EMBL" id="CP001087">
    <property type="protein sequence ID" value="ACN17215.1"/>
    <property type="molecule type" value="Genomic_DNA"/>
</dbReference>
<evidence type="ECO:0000256" key="3">
    <source>
        <dbReference type="ARBA" id="ARBA00022741"/>
    </source>
</evidence>
<dbReference type="PROSITE" id="PS00211">
    <property type="entry name" value="ABC_TRANSPORTER_1"/>
    <property type="match status" value="1"/>
</dbReference>
<evidence type="ECO:0000313" key="11">
    <source>
        <dbReference type="Proteomes" id="UP000000442"/>
    </source>
</evidence>
<dbReference type="STRING" id="177437.HRM2_41590"/>
<keyword evidence="4" id="KW-0067">ATP-binding</keyword>
<dbReference type="OrthoDB" id="9772049at2"/>
<dbReference type="Pfam" id="PF00005">
    <property type="entry name" value="ABC_tran"/>
    <property type="match status" value="2"/>
</dbReference>
<organism evidence="10 11">
    <name type="scientific">Desulforapulum autotrophicum (strain ATCC 43914 / DSM 3382 / VKM B-1955 / HRM2)</name>
    <name type="common">Desulfobacterium autotrophicum</name>
    <dbReference type="NCBI Taxonomy" id="177437"/>
    <lineage>
        <taxon>Bacteria</taxon>
        <taxon>Pseudomonadati</taxon>
        <taxon>Thermodesulfobacteriota</taxon>
        <taxon>Desulfobacteria</taxon>
        <taxon>Desulfobacterales</taxon>
        <taxon>Desulfobacteraceae</taxon>
        <taxon>Desulforapulum</taxon>
    </lineage>
</organism>
<dbReference type="GO" id="GO:0005524">
    <property type="term" value="F:ATP binding"/>
    <property type="evidence" value="ECO:0007669"/>
    <property type="project" value="UniProtKB-KW"/>
</dbReference>
<evidence type="ECO:0000256" key="7">
    <source>
        <dbReference type="SAM" id="Phobius"/>
    </source>
</evidence>
<dbReference type="Pfam" id="PF00664">
    <property type="entry name" value="ABC_membrane"/>
    <property type="match status" value="1"/>
</dbReference>
<evidence type="ECO:0000256" key="1">
    <source>
        <dbReference type="ARBA" id="ARBA00004651"/>
    </source>
</evidence>
<dbReference type="Proteomes" id="UP000000442">
    <property type="component" value="Chromosome"/>
</dbReference>
<dbReference type="PROSITE" id="PS50893">
    <property type="entry name" value="ABC_TRANSPORTER_2"/>
    <property type="match status" value="1"/>
</dbReference>
<dbReference type="PANTHER" id="PTHR43394">
    <property type="entry name" value="ATP-DEPENDENT PERMEASE MDL1, MITOCHONDRIAL"/>
    <property type="match status" value="1"/>
</dbReference>
<feature type="domain" description="ABC transporter" evidence="8">
    <location>
        <begin position="336"/>
        <end position="848"/>
    </location>
</feature>